<evidence type="ECO:0000313" key="5">
    <source>
        <dbReference type="EMBL" id="WWC71723.1"/>
    </source>
</evidence>
<accession>A0A1B9I3J6</accession>
<feature type="domain" description="Ribosomal protein/NADH dehydrogenase" evidence="3">
    <location>
        <begin position="45"/>
        <end position="140"/>
    </location>
</feature>
<dbReference type="InterPro" id="IPR007741">
    <property type="entry name" value="Ribosomal_mL43/mS25/NADH_DH"/>
</dbReference>
<dbReference type="SMART" id="SM00916">
    <property type="entry name" value="L51_S25_CI-B8"/>
    <property type="match status" value="1"/>
</dbReference>
<keyword evidence="2" id="KW-0496">Mitochondrion</keyword>
<comment type="subcellular location">
    <subcellularLocation>
        <location evidence="1">Mitochondrion</location>
    </subcellularLocation>
</comment>
<evidence type="ECO:0000313" key="4">
    <source>
        <dbReference type="EMBL" id="OCF50100.1"/>
    </source>
</evidence>
<keyword evidence="6" id="KW-1185">Reference proteome</keyword>
<evidence type="ECO:0000259" key="3">
    <source>
        <dbReference type="SMART" id="SM00916"/>
    </source>
</evidence>
<dbReference type="EMBL" id="CP144525">
    <property type="protein sequence ID" value="WWC71723.1"/>
    <property type="molecule type" value="Genomic_DNA"/>
</dbReference>
<organism evidence="4">
    <name type="scientific">Kwoniella pini CBS 10737</name>
    <dbReference type="NCBI Taxonomy" id="1296096"/>
    <lineage>
        <taxon>Eukaryota</taxon>
        <taxon>Fungi</taxon>
        <taxon>Dikarya</taxon>
        <taxon>Basidiomycota</taxon>
        <taxon>Agaricomycotina</taxon>
        <taxon>Tremellomycetes</taxon>
        <taxon>Tremellales</taxon>
        <taxon>Cryptococcaceae</taxon>
        <taxon>Kwoniella</taxon>
    </lineage>
</organism>
<dbReference type="AlphaFoldDB" id="A0A1B9I3J6"/>
<dbReference type="Proteomes" id="UP000094020">
    <property type="component" value="Chromosome 7"/>
</dbReference>
<reference evidence="5" key="2">
    <citation type="submission" date="2013-07" db="EMBL/GenBank/DDBJ databases">
        <authorList>
            <consortium name="The Broad Institute Genome Sequencing Platform"/>
            <person name="Cuomo C."/>
            <person name="Litvintseva A."/>
            <person name="Chen Y."/>
            <person name="Heitman J."/>
            <person name="Sun S."/>
            <person name="Springer D."/>
            <person name="Dromer F."/>
            <person name="Young S.K."/>
            <person name="Zeng Q."/>
            <person name="Gargeya S."/>
            <person name="Fitzgerald M."/>
            <person name="Abouelleil A."/>
            <person name="Alvarado L."/>
            <person name="Berlin A.M."/>
            <person name="Chapman S.B."/>
            <person name="Dewar J."/>
            <person name="Goldberg J."/>
            <person name="Griggs A."/>
            <person name="Gujja S."/>
            <person name="Hansen M."/>
            <person name="Howarth C."/>
            <person name="Imamovic A."/>
            <person name="Larimer J."/>
            <person name="McCowan C."/>
            <person name="Murphy C."/>
            <person name="Pearson M."/>
            <person name="Priest M."/>
            <person name="Roberts A."/>
            <person name="Saif S."/>
            <person name="Shea T."/>
            <person name="Sykes S."/>
            <person name="Wortman J."/>
            <person name="Nusbaum C."/>
            <person name="Birren B."/>
        </authorList>
    </citation>
    <scope>NUCLEOTIDE SEQUENCE</scope>
    <source>
        <strain evidence="5">CBS 10737</strain>
    </source>
</reference>
<dbReference type="KEGG" id="kpin:30171786"/>
<dbReference type="GO" id="GO:0005739">
    <property type="term" value="C:mitochondrion"/>
    <property type="evidence" value="ECO:0007669"/>
    <property type="project" value="UniProtKB-SubCell"/>
</dbReference>
<evidence type="ECO:0000256" key="1">
    <source>
        <dbReference type="ARBA" id="ARBA00004173"/>
    </source>
</evidence>
<evidence type="ECO:0000313" key="6">
    <source>
        <dbReference type="Proteomes" id="UP000094020"/>
    </source>
</evidence>
<reference evidence="5" key="4">
    <citation type="submission" date="2024-02" db="EMBL/GenBank/DDBJ databases">
        <title>Comparative genomics of Cryptococcus and Kwoniella reveals pathogenesis evolution and contrasting modes of karyotype evolution via chromosome fusion or intercentromeric recombination.</title>
        <authorList>
            <person name="Coelho M.A."/>
            <person name="David-Palma M."/>
            <person name="Shea T."/>
            <person name="Bowers K."/>
            <person name="McGinley-Smith S."/>
            <person name="Mohammad A.W."/>
            <person name="Gnirke A."/>
            <person name="Yurkov A.M."/>
            <person name="Nowrousian M."/>
            <person name="Sun S."/>
            <person name="Cuomo C.A."/>
            <person name="Heitman J."/>
        </authorList>
    </citation>
    <scope>NUCLEOTIDE SEQUENCE</scope>
    <source>
        <strain evidence="5">CBS 10737</strain>
    </source>
</reference>
<dbReference type="GeneID" id="30171786"/>
<gene>
    <name evidence="4" type="ORF">I206_03417</name>
    <name evidence="5" type="ORF">I206_105681</name>
</gene>
<sequence length="151" mass="16789">MASSIASTSLRRLPFKEAINLLRNGNDNLILSNDIKSITIKFIAKNSESGPRQFLKNHLPKISYINPKIEIKINRLPDPRSKSKDPKLIKINKEINWENGIMPKPEMEIGFVGAPSQTVPLSHLDGDKILAQLISVAGEERVRAVDGPNTL</sequence>
<reference evidence="4" key="1">
    <citation type="submission" date="2013-07" db="EMBL/GenBank/DDBJ databases">
        <title>The Genome Sequence of Cryptococcus pinus CBS10737.</title>
        <authorList>
            <consortium name="The Broad Institute Genome Sequencing Platform"/>
            <person name="Cuomo C."/>
            <person name="Litvintseva A."/>
            <person name="Chen Y."/>
            <person name="Heitman J."/>
            <person name="Sun S."/>
            <person name="Springer D."/>
            <person name="Dromer F."/>
            <person name="Young S.K."/>
            <person name="Zeng Q."/>
            <person name="Gargeya S."/>
            <person name="Fitzgerald M."/>
            <person name="Abouelleil A."/>
            <person name="Alvarado L."/>
            <person name="Berlin A.M."/>
            <person name="Chapman S.B."/>
            <person name="Dewar J."/>
            <person name="Goldberg J."/>
            <person name="Griggs A."/>
            <person name="Gujja S."/>
            <person name="Hansen M."/>
            <person name="Howarth C."/>
            <person name="Imamovic A."/>
            <person name="Larimer J."/>
            <person name="McCowan C."/>
            <person name="Murphy C."/>
            <person name="Pearson M."/>
            <person name="Priest M."/>
            <person name="Roberts A."/>
            <person name="Saif S."/>
            <person name="Shea T."/>
            <person name="Sykes S."/>
            <person name="Wortman J."/>
            <person name="Nusbaum C."/>
            <person name="Birren B."/>
        </authorList>
    </citation>
    <scope>NUCLEOTIDE SEQUENCE [LARGE SCALE GENOMIC DNA]</scope>
    <source>
        <strain evidence="4">CBS 10737</strain>
    </source>
</reference>
<reference evidence="4" key="3">
    <citation type="submission" date="2016-07" db="EMBL/GenBank/DDBJ databases">
        <title>Evolution of pathogenesis and genome organization in the Tremellales.</title>
        <authorList>
            <person name="Cuomo C."/>
            <person name="Litvintseva A."/>
            <person name="Heitman J."/>
            <person name="Chen Y."/>
            <person name="Sun S."/>
            <person name="Springer D."/>
            <person name="Dromer F."/>
            <person name="Young S."/>
            <person name="Zeng Q."/>
            <person name="Chapman S."/>
            <person name="Gujja S."/>
            <person name="Saif S."/>
            <person name="Birren B."/>
        </authorList>
    </citation>
    <scope>NUCLEOTIDE SEQUENCE</scope>
    <source>
        <strain evidence="4">CBS 10737</strain>
    </source>
</reference>
<dbReference type="STRING" id="1296096.A0A1B9I3J6"/>
<name>A0A1B9I3J6_9TREE</name>
<evidence type="ECO:0000256" key="2">
    <source>
        <dbReference type="ARBA" id="ARBA00023128"/>
    </source>
</evidence>
<dbReference type="RefSeq" id="XP_019011319.1">
    <property type="nucleotide sequence ID" value="XM_019155165.1"/>
</dbReference>
<proteinExistence type="predicted"/>
<dbReference type="OrthoDB" id="1696305at2759"/>
<dbReference type="EMBL" id="KI894010">
    <property type="protein sequence ID" value="OCF50100.1"/>
    <property type="molecule type" value="Genomic_DNA"/>
</dbReference>
<protein>
    <recommendedName>
        <fullName evidence="3">Ribosomal protein/NADH dehydrogenase domain-containing protein</fullName>
    </recommendedName>
</protein>